<dbReference type="Proteomes" id="UP000008555">
    <property type="component" value="Chromosome"/>
</dbReference>
<name>A9KDA2_COXBN</name>
<feature type="compositionally biased region" description="Polar residues" evidence="1">
    <location>
        <begin position="286"/>
        <end position="301"/>
    </location>
</feature>
<evidence type="ECO:0000313" key="3">
    <source>
        <dbReference type="Proteomes" id="UP000008555"/>
    </source>
</evidence>
<sequence>MPNCTNESYEEKGEPGAFSSPGFYTIKYRLLGFNEEQIGLLLAQGLTPQEQVAIIGLSERCFELFPKVIGQFNGWTPFQVDNEEEQVMRKRATQAIVEAVCVMKERGISLLGQEDSGILANDEFFTWCHFLFHSASRDAHEASYNEHMRLLMLTETLINSKQYWWHCFVESQKHLQRWSYHSNELLRHSALANAEENNVIPVDADDFQQTQIVTHHQDNTFETQEGISFSPVVNELSAEEEKQEEEGRFSIGFIFSPTWQTINNSPVGSIPVGSPVLFFSPPRPSIQGSLSPDTSTLSFPQEANRGEENSQFNLGEGVNLFSRPHHLNPNGGERGSSSSFDLNFH</sequence>
<reference evidence="2 3" key="1">
    <citation type="journal article" date="2009" name="Infect. Immun.">
        <title>Comparative genomics reveal extensive transposon-mediated genomic plasticity and diversity among potential effector proteins within the genus Coxiella.</title>
        <authorList>
            <person name="Beare P.A."/>
            <person name="Unsworth N."/>
            <person name="Andoh M."/>
            <person name="Voth D.E."/>
            <person name="Omsland A."/>
            <person name="Gilk S.D."/>
            <person name="Williams K.P."/>
            <person name="Sobral B.W."/>
            <person name="Kupko J.J.III."/>
            <person name="Porcella S.F."/>
            <person name="Samuel J.E."/>
            <person name="Heinzen R.A."/>
        </authorList>
    </citation>
    <scope>NUCLEOTIDE SEQUENCE [LARGE SCALE GENOMIC DNA]</scope>
    <source>
        <strain evidence="2 3">Dugway 5J108-111</strain>
    </source>
</reference>
<evidence type="ECO:0000313" key="2">
    <source>
        <dbReference type="EMBL" id="ABS77635.1"/>
    </source>
</evidence>
<feature type="compositionally biased region" description="Polar residues" evidence="1">
    <location>
        <begin position="335"/>
        <end position="345"/>
    </location>
</feature>
<dbReference type="KEGG" id="cbd:CBUD_2146"/>
<dbReference type="RefSeq" id="WP_011997449.1">
    <property type="nucleotide sequence ID" value="NC_009727.1"/>
</dbReference>
<evidence type="ECO:0000256" key="1">
    <source>
        <dbReference type="SAM" id="MobiDB-lite"/>
    </source>
</evidence>
<dbReference type="HOGENOM" id="CLU_803441_0_0_6"/>
<dbReference type="AlphaFoldDB" id="A9KDA2"/>
<accession>A9KDA2</accession>
<dbReference type="EMBL" id="CP000733">
    <property type="protein sequence ID" value="ABS77635.1"/>
    <property type="molecule type" value="Genomic_DNA"/>
</dbReference>
<gene>
    <name evidence="2" type="ordered locus">CBUD_2146</name>
</gene>
<organism evidence="2 3">
    <name type="scientific">Coxiella burnetii (strain Dugway 5J108-111)</name>
    <dbReference type="NCBI Taxonomy" id="434922"/>
    <lineage>
        <taxon>Bacteria</taxon>
        <taxon>Pseudomonadati</taxon>
        <taxon>Pseudomonadota</taxon>
        <taxon>Gammaproteobacteria</taxon>
        <taxon>Legionellales</taxon>
        <taxon>Coxiellaceae</taxon>
        <taxon>Coxiella</taxon>
    </lineage>
</organism>
<feature type="region of interest" description="Disordered" evidence="1">
    <location>
        <begin position="283"/>
        <end position="345"/>
    </location>
</feature>
<protein>
    <submittedName>
        <fullName evidence="2">Uncharacterized protein</fullName>
    </submittedName>
</protein>
<proteinExistence type="predicted"/>